<dbReference type="EMBL" id="CAESAD010000001">
    <property type="protein sequence ID" value="CAB4329955.1"/>
    <property type="molecule type" value="Genomic_DNA"/>
</dbReference>
<dbReference type="PANTHER" id="PTHR43773:SF1">
    <property type="entry name" value="MAGNESIUM TRANSPORTER MGTE"/>
    <property type="match status" value="1"/>
</dbReference>
<dbReference type="Pfam" id="PF05239">
    <property type="entry name" value="PRC"/>
    <property type="match status" value="1"/>
</dbReference>
<protein>
    <submittedName>
        <fullName evidence="2">Unannotated protein</fullName>
    </submittedName>
</protein>
<dbReference type="GO" id="GO:0016020">
    <property type="term" value="C:membrane"/>
    <property type="evidence" value="ECO:0007669"/>
    <property type="project" value="InterPro"/>
</dbReference>
<dbReference type="InterPro" id="IPR000644">
    <property type="entry name" value="CBS_dom"/>
</dbReference>
<feature type="domain" description="CBS" evidence="1">
    <location>
        <begin position="283"/>
        <end position="349"/>
    </location>
</feature>
<dbReference type="Pfam" id="PF26205">
    <property type="entry name" value="SH3_actinomycetes"/>
    <property type="match status" value="1"/>
</dbReference>
<dbReference type="Gene3D" id="1.25.60.10">
    <property type="entry name" value="MgtE N-terminal domain-like"/>
    <property type="match status" value="1"/>
</dbReference>
<dbReference type="InterPro" id="IPR011033">
    <property type="entry name" value="PRC_barrel-like_sf"/>
</dbReference>
<dbReference type="AlphaFoldDB" id="A0A6J5YHG3"/>
<dbReference type="CDD" id="cd04606">
    <property type="entry name" value="CBS_pair_Mg_transporter"/>
    <property type="match status" value="1"/>
</dbReference>
<dbReference type="SMART" id="SM00924">
    <property type="entry name" value="MgtE_N"/>
    <property type="match status" value="1"/>
</dbReference>
<gene>
    <name evidence="4" type="ORF">UFOPK2824_00367</name>
    <name evidence="5" type="ORF">UFOPK3037_00325</name>
    <name evidence="6" type="ORF">UFOPK3278_01242</name>
    <name evidence="3" type="ORF">UFOPK3406_01564</name>
    <name evidence="2" type="ORF">UFOPK3925_00073</name>
    <name evidence="7" type="ORF">UFOPK4097_01231</name>
</gene>
<evidence type="ECO:0000259" key="1">
    <source>
        <dbReference type="PROSITE" id="PS51371"/>
    </source>
</evidence>
<evidence type="ECO:0000313" key="4">
    <source>
        <dbReference type="EMBL" id="CAB4744559.1"/>
    </source>
</evidence>
<dbReference type="InterPro" id="IPR038076">
    <property type="entry name" value="MgtE_N_sf"/>
</dbReference>
<organism evidence="2">
    <name type="scientific">freshwater metagenome</name>
    <dbReference type="NCBI Taxonomy" id="449393"/>
    <lineage>
        <taxon>unclassified sequences</taxon>
        <taxon>metagenomes</taxon>
        <taxon>ecological metagenomes</taxon>
    </lineage>
</organism>
<dbReference type="InterPro" id="IPR027275">
    <property type="entry name" value="PRC-brl_dom"/>
</dbReference>
<dbReference type="InterPro" id="IPR058838">
    <property type="entry name" value="SH3_actinomycetes"/>
</dbReference>
<dbReference type="InterPro" id="IPR046342">
    <property type="entry name" value="CBS_dom_sf"/>
</dbReference>
<dbReference type="PROSITE" id="PS51371">
    <property type="entry name" value="CBS"/>
    <property type="match status" value="2"/>
</dbReference>
<dbReference type="EMBL" id="CAFBPK010000022">
    <property type="protein sequence ID" value="CAB5025954.1"/>
    <property type="molecule type" value="Genomic_DNA"/>
</dbReference>
<feature type="domain" description="CBS" evidence="1">
    <location>
        <begin position="352"/>
        <end position="414"/>
    </location>
</feature>
<accession>A0A6J5YHG3</accession>
<dbReference type="EMBL" id="CAFAAO010000003">
    <property type="protein sequence ID" value="CAB4796470.1"/>
    <property type="molecule type" value="Genomic_DNA"/>
</dbReference>
<evidence type="ECO:0000313" key="2">
    <source>
        <dbReference type="EMBL" id="CAB4329955.1"/>
    </source>
</evidence>
<dbReference type="InterPro" id="IPR006668">
    <property type="entry name" value="Mg_transptr_MgtE_intracell_dom"/>
</dbReference>
<evidence type="ECO:0000313" key="5">
    <source>
        <dbReference type="EMBL" id="CAB4796470.1"/>
    </source>
</evidence>
<dbReference type="EMBL" id="CAEZZD010000036">
    <property type="protein sequence ID" value="CAB4744559.1"/>
    <property type="molecule type" value="Genomic_DNA"/>
</dbReference>
<reference evidence="2" key="1">
    <citation type="submission" date="2020-05" db="EMBL/GenBank/DDBJ databases">
        <authorList>
            <person name="Chiriac C."/>
            <person name="Salcher M."/>
            <person name="Ghai R."/>
            <person name="Kavagutti S V."/>
        </authorList>
    </citation>
    <scope>NUCLEOTIDE SEQUENCE</scope>
</reference>
<name>A0A6J5YHG3_9ZZZZ</name>
<dbReference type="Pfam" id="PF00571">
    <property type="entry name" value="CBS"/>
    <property type="match status" value="2"/>
</dbReference>
<dbReference type="SUPFAM" id="SSF54631">
    <property type="entry name" value="CBS-domain pair"/>
    <property type="match status" value="1"/>
</dbReference>
<evidence type="ECO:0000313" key="3">
    <source>
        <dbReference type="EMBL" id="CAB4345739.1"/>
    </source>
</evidence>
<dbReference type="EMBL" id="CAFBIX010000070">
    <property type="protein sequence ID" value="CAB4850471.1"/>
    <property type="molecule type" value="Genomic_DNA"/>
</dbReference>
<dbReference type="SUPFAM" id="SSF158791">
    <property type="entry name" value="MgtE N-terminal domain-like"/>
    <property type="match status" value="1"/>
</dbReference>
<dbReference type="GO" id="GO:0015095">
    <property type="term" value="F:magnesium ion transmembrane transporter activity"/>
    <property type="evidence" value="ECO:0007669"/>
    <property type="project" value="InterPro"/>
</dbReference>
<proteinExistence type="predicted"/>
<dbReference type="Gene3D" id="3.10.580.10">
    <property type="entry name" value="CBS-domain"/>
    <property type="match status" value="1"/>
</dbReference>
<dbReference type="EMBL" id="CAESAI010000091">
    <property type="protein sequence ID" value="CAB4345739.1"/>
    <property type="molecule type" value="Genomic_DNA"/>
</dbReference>
<dbReference type="SUPFAM" id="SSF50346">
    <property type="entry name" value="PRC-barrel domain"/>
    <property type="match status" value="1"/>
</dbReference>
<dbReference type="Pfam" id="PF03448">
    <property type="entry name" value="MgtE_N"/>
    <property type="match status" value="1"/>
</dbReference>
<evidence type="ECO:0000313" key="6">
    <source>
        <dbReference type="EMBL" id="CAB4850471.1"/>
    </source>
</evidence>
<dbReference type="InterPro" id="IPR006669">
    <property type="entry name" value="MgtE_transporter"/>
</dbReference>
<dbReference type="PANTHER" id="PTHR43773">
    <property type="entry name" value="MAGNESIUM TRANSPORTER MGTE"/>
    <property type="match status" value="1"/>
</dbReference>
<sequence length="416" mass="45897">MSTIQTRIYLARLAGTAVFDSVGDQVGKIRDVVVTARSNGRAPSVLGFVVEVAPRRRIFVPMARITSIEPGSVVTSGVVNLRRFERQTEETLVIAELLDRRITLLDSAEQVTLQDIGMSQERTRDWTISRLFIRKAATSFGRRGETVTVEWSDVTGLFTESAQQPVDSLLASIEEMRPADLANLLQELPQKRRLELISGLDVEKLADVFEELPEDDRVEIMSELGLERARDVLEEMDPDDAADLLSELPPEQAEEYLGAMEPDEAEDLRRLLTYDDFSAGGMMTTEPVVLSTDATVAEALARVRQAQLSPALASQVYVTRAPLETPTGKYVGVAHVQRLLREPPSSLVSGVLDTTLTPIGPGAPLGQVARYFATYNLVALPVVDENDLLLGAVTIDDVIDHMLPEDWRENEIDEEG</sequence>
<evidence type="ECO:0000313" key="7">
    <source>
        <dbReference type="EMBL" id="CAB5025954.1"/>
    </source>
</evidence>